<dbReference type="GO" id="GO:0005886">
    <property type="term" value="C:plasma membrane"/>
    <property type="evidence" value="ECO:0007669"/>
    <property type="project" value="UniProtKB-SubCell"/>
</dbReference>
<keyword evidence="13" id="KW-1185">Reference proteome</keyword>
<evidence type="ECO:0000256" key="4">
    <source>
        <dbReference type="ARBA" id="ARBA00022519"/>
    </source>
</evidence>
<dbReference type="InterPro" id="IPR007387">
    <property type="entry name" value="TRAP_DctQ"/>
</dbReference>
<dbReference type="STRING" id="1122252.SAMN05660443_1127"/>
<comment type="function">
    <text evidence="9">Part of the tripartite ATP-independent periplasmic (TRAP) transport system.</text>
</comment>
<dbReference type="PANTHER" id="PTHR35011">
    <property type="entry name" value="2,3-DIKETO-L-GULONATE TRAP TRANSPORTER SMALL PERMEASE PROTEIN YIAM"/>
    <property type="match status" value="1"/>
</dbReference>
<evidence type="ECO:0000256" key="6">
    <source>
        <dbReference type="ARBA" id="ARBA00022989"/>
    </source>
</evidence>
<name>A0A1I1FPZ5_9GAMM</name>
<gene>
    <name evidence="12" type="ORF">SAMN05660443_1127</name>
</gene>
<reference evidence="12 13" key="1">
    <citation type="submission" date="2016-10" db="EMBL/GenBank/DDBJ databases">
        <authorList>
            <person name="de Groot N.N."/>
        </authorList>
    </citation>
    <scope>NUCLEOTIDE SEQUENCE [LARGE SCALE GENOMIC DNA]</scope>
    <source>
        <strain evidence="12 13">DSM 18438</strain>
    </source>
</reference>
<organism evidence="12 13">
    <name type="scientific">Marinospirillum celere</name>
    <dbReference type="NCBI Taxonomy" id="1122252"/>
    <lineage>
        <taxon>Bacteria</taxon>
        <taxon>Pseudomonadati</taxon>
        <taxon>Pseudomonadota</taxon>
        <taxon>Gammaproteobacteria</taxon>
        <taxon>Oceanospirillales</taxon>
        <taxon>Oceanospirillaceae</taxon>
        <taxon>Marinospirillum</taxon>
    </lineage>
</organism>
<evidence type="ECO:0000313" key="12">
    <source>
        <dbReference type="EMBL" id="SFC01066.1"/>
    </source>
</evidence>
<dbReference type="PANTHER" id="PTHR35011:SF2">
    <property type="entry name" value="2,3-DIKETO-L-GULONATE TRAP TRANSPORTER SMALL PERMEASE PROTEIN YIAM"/>
    <property type="match status" value="1"/>
</dbReference>
<keyword evidence="3" id="KW-1003">Cell membrane</keyword>
<dbReference type="EMBL" id="FOLH01000002">
    <property type="protein sequence ID" value="SFC01066.1"/>
    <property type="molecule type" value="Genomic_DNA"/>
</dbReference>
<dbReference type="GO" id="GO:0022857">
    <property type="term" value="F:transmembrane transporter activity"/>
    <property type="evidence" value="ECO:0007669"/>
    <property type="project" value="UniProtKB-UniRule"/>
</dbReference>
<feature type="transmembrane region" description="Helical" evidence="9">
    <location>
        <begin position="53"/>
        <end position="71"/>
    </location>
</feature>
<comment type="similarity">
    <text evidence="8 9">Belongs to the TRAP transporter small permease family.</text>
</comment>
<comment type="subunit">
    <text evidence="9">The complex comprises the extracytoplasmic solute receptor protein and the two transmembrane proteins.</text>
</comment>
<keyword evidence="4 9" id="KW-0997">Cell inner membrane</keyword>
<evidence type="ECO:0000256" key="5">
    <source>
        <dbReference type="ARBA" id="ARBA00022692"/>
    </source>
</evidence>
<dbReference type="InterPro" id="IPR055348">
    <property type="entry name" value="DctQ"/>
</dbReference>
<feature type="domain" description="Tripartite ATP-independent periplasmic transporters DctQ component" evidence="11">
    <location>
        <begin position="29"/>
        <end position="156"/>
    </location>
</feature>
<keyword evidence="5 9" id="KW-0812">Transmembrane</keyword>
<dbReference type="Proteomes" id="UP000199058">
    <property type="component" value="Unassembled WGS sequence"/>
</dbReference>
<feature type="compositionally biased region" description="Basic and acidic residues" evidence="10">
    <location>
        <begin position="186"/>
        <end position="197"/>
    </location>
</feature>
<evidence type="ECO:0000313" key="13">
    <source>
        <dbReference type="Proteomes" id="UP000199058"/>
    </source>
</evidence>
<protein>
    <recommendedName>
        <fullName evidence="9">TRAP transporter small permease protein</fullName>
    </recommendedName>
</protein>
<evidence type="ECO:0000256" key="7">
    <source>
        <dbReference type="ARBA" id="ARBA00023136"/>
    </source>
</evidence>
<evidence type="ECO:0000256" key="10">
    <source>
        <dbReference type="SAM" id="MobiDB-lite"/>
    </source>
</evidence>
<accession>A0A1I1FPZ5</accession>
<sequence length="197" mass="22087">MLLGRLAARAEGCLRCLLEGLAGISLLSMMLITTVDVLGRFFFNAPLLGAIELMQLALAIVIFCAFPIVCWKEEHISIDLLDTWVPAWVVPWRQLVINGLCAFALYIMAGRIQVFANRAFSYGDVTEFLKIPMGYLIVLMAVMAWIAAVLCALRAFTYIPEIFGYKTWAHQQQESMTEQYLGSESGHNKNQEEGRSD</sequence>
<comment type="subcellular location">
    <subcellularLocation>
        <location evidence="1 9">Cell inner membrane</location>
        <topology evidence="1 9">Multi-pass membrane protein</topology>
    </subcellularLocation>
</comment>
<evidence type="ECO:0000256" key="8">
    <source>
        <dbReference type="ARBA" id="ARBA00038436"/>
    </source>
</evidence>
<evidence type="ECO:0000256" key="9">
    <source>
        <dbReference type="RuleBase" id="RU369079"/>
    </source>
</evidence>
<evidence type="ECO:0000256" key="2">
    <source>
        <dbReference type="ARBA" id="ARBA00022448"/>
    </source>
</evidence>
<feature type="transmembrane region" description="Helical" evidence="9">
    <location>
        <begin position="134"/>
        <end position="156"/>
    </location>
</feature>
<keyword evidence="6 9" id="KW-1133">Transmembrane helix</keyword>
<dbReference type="Pfam" id="PF04290">
    <property type="entry name" value="DctQ"/>
    <property type="match status" value="1"/>
</dbReference>
<evidence type="ECO:0000256" key="1">
    <source>
        <dbReference type="ARBA" id="ARBA00004429"/>
    </source>
</evidence>
<evidence type="ECO:0000259" key="11">
    <source>
        <dbReference type="Pfam" id="PF04290"/>
    </source>
</evidence>
<keyword evidence="2 9" id="KW-0813">Transport</keyword>
<feature type="transmembrane region" description="Helical" evidence="9">
    <location>
        <begin position="92"/>
        <end position="114"/>
    </location>
</feature>
<dbReference type="AlphaFoldDB" id="A0A1I1FPZ5"/>
<proteinExistence type="inferred from homology"/>
<keyword evidence="7 9" id="KW-0472">Membrane</keyword>
<dbReference type="OrthoDB" id="2877624at2"/>
<dbReference type="RefSeq" id="WP_091960456.1">
    <property type="nucleotide sequence ID" value="NZ_FOLH01000002.1"/>
</dbReference>
<evidence type="ECO:0000256" key="3">
    <source>
        <dbReference type="ARBA" id="ARBA00022475"/>
    </source>
</evidence>
<feature type="transmembrane region" description="Helical" evidence="9">
    <location>
        <begin position="12"/>
        <end position="33"/>
    </location>
</feature>
<feature type="region of interest" description="Disordered" evidence="10">
    <location>
        <begin position="178"/>
        <end position="197"/>
    </location>
</feature>
<dbReference type="GO" id="GO:0015740">
    <property type="term" value="P:C4-dicarboxylate transport"/>
    <property type="evidence" value="ECO:0007669"/>
    <property type="project" value="TreeGrafter"/>
</dbReference>